<dbReference type="PROSITE" id="PS50866">
    <property type="entry name" value="GOLD"/>
    <property type="match status" value="1"/>
</dbReference>
<proteinExistence type="inferred from homology"/>
<evidence type="ECO:0000256" key="2">
    <source>
        <dbReference type="ARBA" id="ARBA00007104"/>
    </source>
</evidence>
<protein>
    <recommendedName>
        <fullName evidence="11">GOLD domain-containing protein</fullName>
    </recommendedName>
</protein>
<evidence type="ECO:0000256" key="10">
    <source>
        <dbReference type="SAM" id="SignalP"/>
    </source>
</evidence>
<evidence type="ECO:0000259" key="11">
    <source>
        <dbReference type="PROSITE" id="PS50866"/>
    </source>
</evidence>
<keyword evidence="3 7" id="KW-0812">Transmembrane</keyword>
<comment type="subcellular location">
    <subcellularLocation>
        <location evidence="1 7">Membrane</location>
        <topology evidence="1 7">Single-pass type I membrane protein</topology>
    </subcellularLocation>
</comment>
<evidence type="ECO:0000256" key="5">
    <source>
        <dbReference type="ARBA" id="ARBA00022989"/>
    </source>
</evidence>
<feature type="signal peptide" evidence="10">
    <location>
        <begin position="1"/>
        <end position="22"/>
    </location>
</feature>
<feature type="domain" description="GOLD" evidence="11">
    <location>
        <begin position="32"/>
        <end position="142"/>
    </location>
</feature>
<evidence type="ECO:0000256" key="4">
    <source>
        <dbReference type="ARBA" id="ARBA00022729"/>
    </source>
</evidence>
<dbReference type="InterPro" id="IPR015720">
    <property type="entry name" value="Emp24-like"/>
</dbReference>
<dbReference type="AlphaFoldDB" id="A0AAN9JLB0"/>
<comment type="caution">
    <text evidence="12">The sequence shown here is derived from an EMBL/GenBank/DDBJ whole genome shotgun (WGS) entry which is preliminary data.</text>
</comment>
<evidence type="ECO:0000256" key="7">
    <source>
        <dbReference type="RuleBase" id="RU003827"/>
    </source>
</evidence>
<dbReference type="InterPro" id="IPR009038">
    <property type="entry name" value="GOLD_dom"/>
</dbReference>
<keyword evidence="8" id="KW-0175">Coiled coil</keyword>
<evidence type="ECO:0000256" key="6">
    <source>
        <dbReference type="ARBA" id="ARBA00023136"/>
    </source>
</evidence>
<dbReference type="Pfam" id="PF01105">
    <property type="entry name" value="EMP24_GP25L"/>
    <property type="match status" value="1"/>
</dbReference>
<evidence type="ECO:0000313" key="13">
    <source>
        <dbReference type="Proteomes" id="UP001359559"/>
    </source>
</evidence>
<evidence type="ECO:0000256" key="8">
    <source>
        <dbReference type="SAM" id="Coils"/>
    </source>
</evidence>
<keyword evidence="6 9" id="KW-0472">Membrane</keyword>
<evidence type="ECO:0000256" key="1">
    <source>
        <dbReference type="ARBA" id="ARBA00004479"/>
    </source>
</evidence>
<keyword evidence="4 10" id="KW-0732">Signal</keyword>
<dbReference type="GO" id="GO:0016020">
    <property type="term" value="C:membrane"/>
    <property type="evidence" value="ECO:0007669"/>
    <property type="project" value="UniProtKB-SubCell"/>
</dbReference>
<organism evidence="12 13">
    <name type="scientific">Clitoria ternatea</name>
    <name type="common">Butterfly pea</name>
    <dbReference type="NCBI Taxonomy" id="43366"/>
    <lineage>
        <taxon>Eukaryota</taxon>
        <taxon>Viridiplantae</taxon>
        <taxon>Streptophyta</taxon>
        <taxon>Embryophyta</taxon>
        <taxon>Tracheophyta</taxon>
        <taxon>Spermatophyta</taxon>
        <taxon>Magnoliopsida</taxon>
        <taxon>eudicotyledons</taxon>
        <taxon>Gunneridae</taxon>
        <taxon>Pentapetalae</taxon>
        <taxon>rosids</taxon>
        <taxon>fabids</taxon>
        <taxon>Fabales</taxon>
        <taxon>Fabaceae</taxon>
        <taxon>Papilionoideae</taxon>
        <taxon>50 kb inversion clade</taxon>
        <taxon>NPAAA clade</taxon>
        <taxon>indigoferoid/millettioid clade</taxon>
        <taxon>Phaseoleae</taxon>
        <taxon>Clitoria</taxon>
    </lineage>
</organism>
<dbReference type="SMART" id="SM01190">
    <property type="entry name" value="EMP24_GP25L"/>
    <property type="match status" value="1"/>
</dbReference>
<gene>
    <name evidence="12" type="ORF">RJT34_12198</name>
</gene>
<reference evidence="12 13" key="1">
    <citation type="submission" date="2024-01" db="EMBL/GenBank/DDBJ databases">
        <title>The genomes of 5 underutilized Papilionoideae crops provide insights into root nodulation and disease resistance.</title>
        <authorList>
            <person name="Yuan L."/>
        </authorList>
    </citation>
    <scope>NUCLEOTIDE SEQUENCE [LARGE SCALE GENOMIC DNA]</scope>
    <source>
        <strain evidence="12">LY-2023</strain>
        <tissue evidence="12">Leaf</tissue>
    </source>
</reference>
<feature type="transmembrane region" description="Helical" evidence="9">
    <location>
        <begin position="175"/>
        <end position="197"/>
    </location>
</feature>
<evidence type="ECO:0000256" key="9">
    <source>
        <dbReference type="SAM" id="Phobius"/>
    </source>
</evidence>
<evidence type="ECO:0000256" key="3">
    <source>
        <dbReference type="ARBA" id="ARBA00022692"/>
    </source>
</evidence>
<accession>A0AAN9JLB0</accession>
<dbReference type="PANTHER" id="PTHR22811">
    <property type="entry name" value="TRANSMEMBRANE EMP24 DOMAIN-CONTAINING PROTEIN"/>
    <property type="match status" value="1"/>
</dbReference>
<dbReference type="EMBL" id="JAYKXN010000003">
    <property type="protein sequence ID" value="KAK7301335.1"/>
    <property type="molecule type" value="Genomic_DNA"/>
</dbReference>
<comment type="similarity">
    <text evidence="2 7">Belongs to the EMP24/GP25L family.</text>
</comment>
<feature type="coiled-coil region" evidence="8">
    <location>
        <begin position="133"/>
        <end position="160"/>
    </location>
</feature>
<sequence>MALLLPLLLCFTALSHVFLVEAVWFTIPASRTKCVSEEIHANVVVLADYYVLNDETSSVHTVSVKVTSPHGSTLYQNENATNGQFAFTTTETGKYIACFWMGGNHQEEGTLSLDWKNGIFAKDWDSVAKKEKIEGVDLEFRKLEERAKDIEEALSTLAQKQWKMREVSEITNGRVAWASIMSLGVCILVSVLQILYLKRFFQNKKLI</sequence>
<keyword evidence="5 9" id="KW-1133">Transmembrane helix</keyword>
<name>A0AAN9JLB0_CLITE</name>
<dbReference type="Proteomes" id="UP001359559">
    <property type="component" value="Unassembled WGS sequence"/>
</dbReference>
<feature type="chain" id="PRO_5043022389" description="GOLD domain-containing protein" evidence="10">
    <location>
        <begin position="23"/>
        <end position="207"/>
    </location>
</feature>
<keyword evidence="13" id="KW-1185">Reference proteome</keyword>
<evidence type="ECO:0000313" key="12">
    <source>
        <dbReference type="EMBL" id="KAK7301335.1"/>
    </source>
</evidence>